<dbReference type="InterPro" id="IPR013201">
    <property type="entry name" value="Prot_inhib_I29"/>
</dbReference>
<dbReference type="SMART" id="SM00848">
    <property type="entry name" value="Inhibitor_I29"/>
    <property type="match status" value="1"/>
</dbReference>
<dbReference type="EMBL" id="AZIM01015051">
    <property type="protein sequence ID" value="ETE56665.1"/>
    <property type="molecule type" value="Genomic_DNA"/>
</dbReference>
<comment type="caution">
    <text evidence="2">The sequence shown here is derived from an EMBL/GenBank/DDBJ whole genome shotgun (WGS) entry which is preliminary data.</text>
</comment>
<dbReference type="OrthoDB" id="387093at2759"/>
<feature type="domain" description="Cathepsin propeptide inhibitor" evidence="1">
    <location>
        <begin position="7"/>
        <end position="60"/>
    </location>
</feature>
<dbReference type="Proteomes" id="UP000018936">
    <property type="component" value="Unassembled WGS sequence"/>
</dbReference>
<gene>
    <name evidence="2" type="ORF">L345_17623</name>
</gene>
<keyword evidence="3" id="KW-1185">Reference proteome</keyword>
<accession>V8N3E1</accession>
<reference evidence="2 3" key="1">
    <citation type="journal article" date="2013" name="Proc. Natl. Acad. Sci. U.S.A.">
        <title>The king cobra genome reveals dynamic gene evolution and adaptation in the snake venom system.</title>
        <authorList>
            <person name="Vonk F.J."/>
            <person name="Casewell N.R."/>
            <person name="Henkel C.V."/>
            <person name="Heimberg A.M."/>
            <person name="Jansen H.J."/>
            <person name="McCleary R.J."/>
            <person name="Kerkkamp H.M."/>
            <person name="Vos R.A."/>
            <person name="Guerreiro I."/>
            <person name="Calvete J.J."/>
            <person name="Wuster W."/>
            <person name="Woods A.E."/>
            <person name="Logan J.M."/>
            <person name="Harrison R.A."/>
            <person name="Castoe T.A."/>
            <person name="de Koning A.P."/>
            <person name="Pollock D.D."/>
            <person name="Yandell M."/>
            <person name="Calderon D."/>
            <person name="Renjifo C."/>
            <person name="Currier R.B."/>
            <person name="Salgado D."/>
            <person name="Pla D."/>
            <person name="Sanz L."/>
            <person name="Hyder A.S."/>
            <person name="Ribeiro J.M."/>
            <person name="Arntzen J.W."/>
            <person name="van den Thillart G.E."/>
            <person name="Boetzer M."/>
            <person name="Pirovano W."/>
            <person name="Dirks R.P."/>
            <person name="Spaink H.P."/>
            <person name="Duboule D."/>
            <person name="McGlinn E."/>
            <person name="Kini R.M."/>
            <person name="Richardson M.K."/>
        </authorList>
    </citation>
    <scope>NUCLEOTIDE SEQUENCE</scope>
    <source>
        <tissue evidence="2">Blood</tissue>
    </source>
</reference>
<evidence type="ECO:0000313" key="3">
    <source>
        <dbReference type="Proteomes" id="UP000018936"/>
    </source>
</evidence>
<dbReference type="InterPro" id="IPR038765">
    <property type="entry name" value="Papain-like_cys_pep_sf"/>
</dbReference>
<organism evidence="2 3">
    <name type="scientific">Ophiophagus hannah</name>
    <name type="common">King cobra</name>
    <name type="synonym">Naja hannah</name>
    <dbReference type="NCBI Taxonomy" id="8665"/>
    <lineage>
        <taxon>Eukaryota</taxon>
        <taxon>Metazoa</taxon>
        <taxon>Chordata</taxon>
        <taxon>Craniata</taxon>
        <taxon>Vertebrata</taxon>
        <taxon>Euteleostomi</taxon>
        <taxon>Lepidosauria</taxon>
        <taxon>Squamata</taxon>
        <taxon>Bifurcata</taxon>
        <taxon>Unidentata</taxon>
        <taxon>Episquamata</taxon>
        <taxon>Toxicofera</taxon>
        <taxon>Serpentes</taxon>
        <taxon>Colubroidea</taxon>
        <taxon>Elapidae</taxon>
        <taxon>Elapinae</taxon>
        <taxon>Ophiophagus</taxon>
    </lineage>
</organism>
<evidence type="ECO:0000313" key="2">
    <source>
        <dbReference type="EMBL" id="ETE56665.1"/>
    </source>
</evidence>
<proteinExistence type="predicted"/>
<sequence>MKLTEKFQDFMAKFGKTYNSQEEMIYRFKVFAQNMETSQVLQDTELGTAQYGITPFSDLT</sequence>
<dbReference type="SUPFAM" id="SSF54001">
    <property type="entry name" value="Cysteine proteinases"/>
    <property type="match status" value="1"/>
</dbReference>
<name>V8N3E1_OPHHA</name>
<feature type="non-terminal residue" evidence="2">
    <location>
        <position position="60"/>
    </location>
</feature>
<feature type="non-terminal residue" evidence="2">
    <location>
        <position position="1"/>
    </location>
</feature>
<evidence type="ECO:0000259" key="1">
    <source>
        <dbReference type="SMART" id="SM00848"/>
    </source>
</evidence>
<dbReference type="Gene3D" id="1.10.287.2250">
    <property type="match status" value="1"/>
</dbReference>
<dbReference type="AlphaFoldDB" id="V8N3E1"/>
<dbReference type="Pfam" id="PF08246">
    <property type="entry name" value="Inhibitor_I29"/>
    <property type="match status" value="1"/>
</dbReference>
<protein>
    <recommendedName>
        <fullName evidence="1">Cathepsin propeptide inhibitor domain-containing protein</fullName>
    </recommendedName>
</protein>